<keyword evidence="1" id="KW-0175">Coiled coil</keyword>
<evidence type="ECO:0000313" key="4">
    <source>
        <dbReference type="Proteomes" id="UP000054558"/>
    </source>
</evidence>
<feature type="region of interest" description="Disordered" evidence="2">
    <location>
        <begin position="726"/>
        <end position="745"/>
    </location>
</feature>
<dbReference type="Proteomes" id="UP000054558">
    <property type="component" value="Unassembled WGS sequence"/>
</dbReference>
<feature type="compositionally biased region" description="Acidic residues" evidence="2">
    <location>
        <begin position="736"/>
        <end position="745"/>
    </location>
</feature>
<sequence>MSTSFRCSKNELEMETIRGKCDRLQESNQNLMTELQEVKEYVRFLSQASLPSDQFRTRPASPQPSDGRQFGASNGANPVDQRTMAVETWESGGPDGATVASAPPNVDNGEATGNSEAERKAYREESAQKSRPTGMREERKESRARRKGPELDRDYGSLESTETSNLVEAVGTERVSKQTETERRSGREDRMSVKHVAAEERQLATGTERNDDSWAPGEAVSPKLESSLKRVGFALEGAGKVGATGWRAAERTETEVSEAERSEKGSAKPTADVEHRAVERVEVGRAEIKRSPRAEKGVVIRNEVDFGDVRVAEAVVVKRADEVVKVGRNLEQSTERNEPKVVEDASKLESNGKPSVKTEVAKATEGRSLEMTADREIAEWVGDGRHSESGAEPKAKNARGAVQVLGPSLSAAVSQESSRKETSDLRDGGSVSDEAAEVDETRRGTAVASLVIESTDRPGAAKESAGTDVRVGKARRTEVEVPATAGHALAPGVTSSRSQTVSDDSPAKGAGSRNLPLGAEGEHTLNDLWSGPSSTGLESEKTSSDASPSLREKPSFSKAEKPSSALDSTLPDSGREAAESERERLQKISPFPEVNFGNPNLHFSERPRRNDFLPMNDPLPAGSAPISRTSEVSVSKGTTLADTLPTDQRKEARAETEELPAKTGSGGSAQTGGKSAELEPHLGEQTEDILDDLDLYLEGLEVAGEASARSAAEAARDGEVFEVHHEESHAQLFTPDDSDIAEEAW</sequence>
<feature type="coiled-coil region" evidence="1">
    <location>
        <begin position="14"/>
        <end position="41"/>
    </location>
</feature>
<evidence type="ECO:0000313" key="3">
    <source>
        <dbReference type="EMBL" id="GAQ86028.1"/>
    </source>
</evidence>
<dbReference type="AlphaFoldDB" id="A0A1Y1ID66"/>
<feature type="compositionally biased region" description="Polar residues" evidence="2">
    <location>
        <begin position="63"/>
        <end position="76"/>
    </location>
</feature>
<feature type="compositionally biased region" description="Basic and acidic residues" evidence="2">
    <location>
        <begin position="174"/>
        <end position="212"/>
    </location>
</feature>
<feature type="region of interest" description="Disordered" evidence="2">
    <location>
        <begin position="328"/>
        <end position="684"/>
    </location>
</feature>
<keyword evidence="4" id="KW-1185">Reference proteome</keyword>
<name>A0A1Y1ID66_KLENI</name>
<feature type="compositionally biased region" description="Polar residues" evidence="2">
    <location>
        <begin position="626"/>
        <end position="641"/>
    </location>
</feature>
<evidence type="ECO:0000256" key="2">
    <source>
        <dbReference type="SAM" id="MobiDB-lite"/>
    </source>
</evidence>
<feature type="compositionally biased region" description="Basic and acidic residues" evidence="2">
    <location>
        <begin position="248"/>
        <end position="278"/>
    </location>
</feature>
<feature type="compositionally biased region" description="Basic and acidic residues" evidence="2">
    <location>
        <begin position="550"/>
        <end position="561"/>
    </location>
</feature>
<feature type="compositionally biased region" description="Basic and acidic residues" evidence="2">
    <location>
        <begin position="573"/>
        <end position="586"/>
    </location>
</feature>
<protein>
    <submittedName>
        <fullName evidence="3">Uncharacterized protein</fullName>
    </submittedName>
</protein>
<reference evidence="3 4" key="1">
    <citation type="journal article" date="2014" name="Nat. Commun.">
        <title>Klebsormidium flaccidum genome reveals primary factors for plant terrestrial adaptation.</title>
        <authorList>
            <person name="Hori K."/>
            <person name="Maruyama F."/>
            <person name="Fujisawa T."/>
            <person name="Togashi T."/>
            <person name="Yamamoto N."/>
            <person name="Seo M."/>
            <person name="Sato S."/>
            <person name="Yamada T."/>
            <person name="Mori H."/>
            <person name="Tajima N."/>
            <person name="Moriyama T."/>
            <person name="Ikeuchi M."/>
            <person name="Watanabe M."/>
            <person name="Wada H."/>
            <person name="Kobayashi K."/>
            <person name="Saito M."/>
            <person name="Masuda T."/>
            <person name="Sasaki-Sekimoto Y."/>
            <person name="Mashiguchi K."/>
            <person name="Awai K."/>
            <person name="Shimojima M."/>
            <person name="Masuda S."/>
            <person name="Iwai M."/>
            <person name="Nobusawa T."/>
            <person name="Narise T."/>
            <person name="Kondo S."/>
            <person name="Saito H."/>
            <person name="Sato R."/>
            <person name="Murakawa M."/>
            <person name="Ihara Y."/>
            <person name="Oshima-Yamada Y."/>
            <person name="Ohtaka K."/>
            <person name="Satoh M."/>
            <person name="Sonobe K."/>
            <person name="Ishii M."/>
            <person name="Ohtani R."/>
            <person name="Kanamori-Sato M."/>
            <person name="Honoki R."/>
            <person name="Miyazaki D."/>
            <person name="Mochizuki H."/>
            <person name="Umetsu J."/>
            <person name="Higashi K."/>
            <person name="Shibata D."/>
            <person name="Kamiya Y."/>
            <person name="Sato N."/>
            <person name="Nakamura Y."/>
            <person name="Tabata S."/>
            <person name="Ida S."/>
            <person name="Kurokawa K."/>
            <person name="Ohta H."/>
        </authorList>
    </citation>
    <scope>NUCLEOTIDE SEQUENCE [LARGE SCALE GENOMIC DNA]</scope>
    <source>
        <strain evidence="3 4">NIES-2285</strain>
    </source>
</reference>
<feature type="compositionally biased region" description="Basic and acidic residues" evidence="2">
    <location>
        <begin position="333"/>
        <end position="347"/>
    </location>
</feature>
<feature type="compositionally biased region" description="Basic and acidic residues" evidence="2">
    <location>
        <begin position="417"/>
        <end position="427"/>
    </location>
</feature>
<feature type="compositionally biased region" description="Basic and acidic residues" evidence="2">
    <location>
        <begin position="647"/>
        <end position="660"/>
    </location>
</feature>
<dbReference type="OMA" id="HKANEPE"/>
<evidence type="ECO:0000256" key="1">
    <source>
        <dbReference type="SAM" id="Coils"/>
    </source>
</evidence>
<feature type="compositionally biased region" description="Basic and acidic residues" evidence="2">
    <location>
        <begin position="359"/>
        <end position="395"/>
    </location>
</feature>
<gene>
    <name evidence="3" type="ORF">KFL_002660075</name>
</gene>
<feature type="region of interest" description="Disordered" evidence="2">
    <location>
        <begin position="48"/>
        <end position="225"/>
    </location>
</feature>
<dbReference type="EMBL" id="DF237215">
    <property type="protein sequence ID" value="GAQ86028.1"/>
    <property type="molecule type" value="Genomic_DNA"/>
</dbReference>
<accession>A0A1Y1ID66</accession>
<feature type="compositionally biased region" description="Basic and acidic residues" evidence="2">
    <location>
        <begin position="116"/>
        <end position="156"/>
    </location>
</feature>
<organism evidence="3 4">
    <name type="scientific">Klebsormidium nitens</name>
    <name type="common">Green alga</name>
    <name type="synonym">Ulothrix nitens</name>
    <dbReference type="NCBI Taxonomy" id="105231"/>
    <lineage>
        <taxon>Eukaryota</taxon>
        <taxon>Viridiplantae</taxon>
        <taxon>Streptophyta</taxon>
        <taxon>Klebsormidiophyceae</taxon>
        <taxon>Klebsormidiales</taxon>
        <taxon>Klebsormidiaceae</taxon>
        <taxon>Klebsormidium</taxon>
    </lineage>
</organism>
<feature type="compositionally biased region" description="Polar residues" evidence="2">
    <location>
        <begin position="493"/>
        <end position="503"/>
    </location>
</feature>
<proteinExistence type="predicted"/>
<feature type="region of interest" description="Disordered" evidence="2">
    <location>
        <begin position="241"/>
        <end position="278"/>
    </location>
</feature>